<keyword evidence="5 9" id="KW-0648">Protein biosynthesis</keyword>
<dbReference type="Gene3D" id="1.10.240.10">
    <property type="entry name" value="Tyrosyl-Transfer RNA Synthetase"/>
    <property type="match status" value="1"/>
</dbReference>
<comment type="similarity">
    <text evidence="9">Belongs to the class-I aminoacyl-tRNA synthetase family.</text>
</comment>
<dbReference type="PRINTS" id="PR01040">
    <property type="entry name" value="TRNASYNTHTYR"/>
</dbReference>
<dbReference type="PANTHER" id="PTHR11766:SF1">
    <property type="entry name" value="TYROSINE--TRNA LIGASE"/>
    <property type="match status" value="1"/>
</dbReference>
<dbReference type="InterPro" id="IPR024088">
    <property type="entry name" value="Tyr-tRNA-ligase_bac-type"/>
</dbReference>
<comment type="caution">
    <text evidence="10">The sequence shown here is derived from an EMBL/GenBank/DDBJ whole genome shotgun (WGS) entry which is preliminary data.</text>
</comment>
<evidence type="ECO:0000256" key="5">
    <source>
        <dbReference type="ARBA" id="ARBA00022917"/>
    </source>
</evidence>
<reference evidence="10 11" key="1">
    <citation type="journal article" date="2016" name="Nat. Commun.">
        <title>Thousands of microbial genomes shed light on interconnected biogeochemical processes in an aquifer system.</title>
        <authorList>
            <person name="Anantharaman K."/>
            <person name="Brown C.T."/>
            <person name="Hug L.A."/>
            <person name="Sharon I."/>
            <person name="Castelle C.J."/>
            <person name="Probst A.J."/>
            <person name="Thomas B.C."/>
            <person name="Singh A."/>
            <person name="Wilkins M.J."/>
            <person name="Karaoz U."/>
            <person name="Brodie E.L."/>
            <person name="Williams K.H."/>
            <person name="Hubbard S.S."/>
            <person name="Banfield J.F."/>
        </authorList>
    </citation>
    <scope>NUCLEOTIDE SEQUENCE [LARGE SCALE GENOMIC DNA]</scope>
</reference>
<dbReference type="EMBL" id="MFTN01000010">
    <property type="protein sequence ID" value="OGI63194.1"/>
    <property type="molecule type" value="Genomic_DNA"/>
</dbReference>
<dbReference type="Proteomes" id="UP000177602">
    <property type="component" value="Unassembled WGS sequence"/>
</dbReference>
<accession>A0A1F6V194</accession>
<dbReference type="STRING" id="1801737.A2818_00080"/>
<keyword evidence="6 9" id="KW-0030">Aminoacyl-tRNA synthetase</keyword>
<dbReference type="EC" id="6.1.1.1" evidence="1 8"/>
<dbReference type="InterPro" id="IPR001412">
    <property type="entry name" value="aa-tRNA-synth_I_CS"/>
</dbReference>
<evidence type="ECO:0000256" key="6">
    <source>
        <dbReference type="ARBA" id="ARBA00023146"/>
    </source>
</evidence>
<dbReference type="InterPro" id="IPR002305">
    <property type="entry name" value="aa-tRNA-synth_Ic"/>
</dbReference>
<organism evidence="10 11">
    <name type="scientific">Candidatus Nomurabacteria bacterium RIFCSPHIGHO2_01_FULL_40_12</name>
    <dbReference type="NCBI Taxonomy" id="1801737"/>
    <lineage>
        <taxon>Bacteria</taxon>
        <taxon>Candidatus Nomuraibacteriota</taxon>
    </lineage>
</organism>
<dbReference type="PROSITE" id="PS00178">
    <property type="entry name" value="AA_TRNA_LIGASE_I"/>
    <property type="match status" value="1"/>
</dbReference>
<dbReference type="InterPro" id="IPR002307">
    <property type="entry name" value="Tyr-tRNA-ligase"/>
</dbReference>
<keyword evidence="2 9" id="KW-0436">Ligase</keyword>
<evidence type="ECO:0000256" key="8">
    <source>
        <dbReference type="NCBIfam" id="TIGR00234"/>
    </source>
</evidence>
<dbReference type="AlphaFoldDB" id="A0A1F6V194"/>
<evidence type="ECO:0000313" key="10">
    <source>
        <dbReference type="EMBL" id="OGI63194.1"/>
    </source>
</evidence>
<protein>
    <recommendedName>
        <fullName evidence="1 8">Tyrosine--tRNA ligase</fullName>
        <ecNumber evidence="1 8">6.1.1.1</ecNumber>
    </recommendedName>
</protein>
<sequence length="403" mass="45696">MKVVSNKTEDGGKITELLNRGVDKIYPSREKLEQILRSGKKLRLYQGFDPTGDKLHIGHMVGLRKHKQWQDLGHEVIFLVGDGTGQAGDPTGKAKTREKFFTQKELRANAKDYLAQAKKIVRFDGPNPVRIMYNGDWLNKLTLIDILNIAQHFSVQQLIERDMFQERLKAGESINLREFLYPLLQGYDSVAMEVDLELGGSDQTFNMLAGRTLMNAMKGKEKFVMTTPLLTDSKGVKIGKSEGNVIGLADEPNDLFGKIMSLGDDAIIPMFTLLTDVPLHEIDSFNIKKNPMELKKRIAHILVAVLHSEKEAQEAKENFVHTFQKREIPEEMEKIKCKKGDILSEILVKHKVLPSKSEWRRLVLSKSIHDLVGNGIVFDVDLKISRDLTLKIGKKRFVKVIVK</sequence>
<dbReference type="GO" id="GO:0006437">
    <property type="term" value="P:tyrosyl-tRNA aminoacylation"/>
    <property type="evidence" value="ECO:0007669"/>
    <property type="project" value="UniProtKB-UniRule"/>
</dbReference>
<proteinExistence type="inferred from homology"/>
<dbReference type="NCBIfam" id="TIGR00234">
    <property type="entry name" value="tyrS"/>
    <property type="match status" value="1"/>
</dbReference>
<name>A0A1F6V194_9BACT</name>
<keyword evidence="3 9" id="KW-0547">Nucleotide-binding</keyword>
<dbReference type="InterPro" id="IPR036986">
    <property type="entry name" value="S4_RNA-bd_sf"/>
</dbReference>
<evidence type="ECO:0000256" key="3">
    <source>
        <dbReference type="ARBA" id="ARBA00022741"/>
    </source>
</evidence>
<dbReference type="GO" id="GO:0003723">
    <property type="term" value="F:RNA binding"/>
    <property type="evidence" value="ECO:0007669"/>
    <property type="project" value="InterPro"/>
</dbReference>
<keyword evidence="4 9" id="KW-0067">ATP-binding</keyword>
<gene>
    <name evidence="10" type="ORF">A2818_00080</name>
</gene>
<evidence type="ECO:0000256" key="9">
    <source>
        <dbReference type="RuleBase" id="RU363036"/>
    </source>
</evidence>
<dbReference type="SUPFAM" id="SSF52374">
    <property type="entry name" value="Nucleotidylyl transferase"/>
    <property type="match status" value="1"/>
</dbReference>
<dbReference type="GO" id="GO:0004831">
    <property type="term" value="F:tyrosine-tRNA ligase activity"/>
    <property type="evidence" value="ECO:0007669"/>
    <property type="project" value="UniProtKB-UniRule"/>
</dbReference>
<evidence type="ECO:0000256" key="1">
    <source>
        <dbReference type="ARBA" id="ARBA00013160"/>
    </source>
</evidence>
<dbReference type="CDD" id="cd00805">
    <property type="entry name" value="TyrRS_core"/>
    <property type="match status" value="1"/>
</dbReference>
<comment type="catalytic activity">
    <reaction evidence="7">
        <text>tRNA(Tyr) + L-tyrosine + ATP = L-tyrosyl-tRNA(Tyr) + AMP + diphosphate + H(+)</text>
        <dbReference type="Rhea" id="RHEA:10220"/>
        <dbReference type="Rhea" id="RHEA-COMP:9706"/>
        <dbReference type="Rhea" id="RHEA-COMP:9707"/>
        <dbReference type="ChEBI" id="CHEBI:15378"/>
        <dbReference type="ChEBI" id="CHEBI:30616"/>
        <dbReference type="ChEBI" id="CHEBI:33019"/>
        <dbReference type="ChEBI" id="CHEBI:58315"/>
        <dbReference type="ChEBI" id="CHEBI:78442"/>
        <dbReference type="ChEBI" id="CHEBI:78536"/>
        <dbReference type="ChEBI" id="CHEBI:456215"/>
        <dbReference type="EC" id="6.1.1.1"/>
    </reaction>
</comment>
<dbReference type="Pfam" id="PF00579">
    <property type="entry name" value="tRNA-synt_1b"/>
    <property type="match status" value="1"/>
</dbReference>
<dbReference type="GO" id="GO:0005829">
    <property type="term" value="C:cytosol"/>
    <property type="evidence" value="ECO:0007669"/>
    <property type="project" value="TreeGrafter"/>
</dbReference>
<evidence type="ECO:0000256" key="2">
    <source>
        <dbReference type="ARBA" id="ARBA00022598"/>
    </source>
</evidence>
<dbReference type="Gene3D" id="3.10.290.10">
    <property type="entry name" value="RNA-binding S4 domain"/>
    <property type="match status" value="1"/>
</dbReference>
<dbReference type="InterPro" id="IPR014729">
    <property type="entry name" value="Rossmann-like_a/b/a_fold"/>
</dbReference>
<dbReference type="GO" id="GO:0005524">
    <property type="term" value="F:ATP binding"/>
    <property type="evidence" value="ECO:0007669"/>
    <property type="project" value="UniProtKB-KW"/>
</dbReference>
<evidence type="ECO:0000256" key="7">
    <source>
        <dbReference type="ARBA" id="ARBA00048248"/>
    </source>
</evidence>
<evidence type="ECO:0000256" key="4">
    <source>
        <dbReference type="ARBA" id="ARBA00022840"/>
    </source>
</evidence>
<evidence type="ECO:0000313" key="11">
    <source>
        <dbReference type="Proteomes" id="UP000177602"/>
    </source>
</evidence>
<dbReference type="PANTHER" id="PTHR11766">
    <property type="entry name" value="TYROSYL-TRNA SYNTHETASE"/>
    <property type="match status" value="1"/>
</dbReference>
<dbReference type="Gene3D" id="3.40.50.620">
    <property type="entry name" value="HUPs"/>
    <property type="match status" value="1"/>
</dbReference>